<keyword evidence="2" id="KW-0804">Transcription</keyword>
<keyword evidence="3" id="KW-0539">Nucleus</keyword>
<dbReference type="Proteomes" id="UP000184383">
    <property type="component" value="Unassembled WGS sequence"/>
</dbReference>
<dbReference type="PANTHER" id="PTHR47840">
    <property type="entry name" value="ZN(II)2CYS6 TRANSCRIPTION FACTOR (EUROFUNG)-RELATED"/>
    <property type="match status" value="1"/>
</dbReference>
<evidence type="ECO:0000313" key="6">
    <source>
        <dbReference type="Proteomes" id="UP000184383"/>
    </source>
</evidence>
<dbReference type="CDD" id="cd12148">
    <property type="entry name" value="fungal_TF_MHR"/>
    <property type="match status" value="1"/>
</dbReference>
<protein>
    <recommendedName>
        <fullName evidence="4">Xylanolytic transcriptional activator regulatory domain-containing protein</fullName>
    </recommendedName>
</protein>
<dbReference type="GO" id="GO:0006351">
    <property type="term" value="P:DNA-templated transcription"/>
    <property type="evidence" value="ECO:0007669"/>
    <property type="project" value="InterPro"/>
</dbReference>
<dbReference type="VEuPathDB" id="FungiDB:ASPWEDRAFT_473316"/>
<dbReference type="GeneID" id="63752794"/>
<dbReference type="RefSeq" id="XP_040691674.1">
    <property type="nucleotide sequence ID" value="XM_040836946.1"/>
</dbReference>
<evidence type="ECO:0000313" key="5">
    <source>
        <dbReference type="EMBL" id="OJJ37998.1"/>
    </source>
</evidence>
<sequence>MMESLDGLETLMLEARYHIHAGNLRPAWLLFRRALGIAQLMCLPRGDGDSRADSLWFWLVYSDRFLSLMLGLPLSVDGTLTINLYGTPRRLSELWMASRQYSGDESTRNRGCWSGVILMPNFVARKMSFRLSGFAANHFPRRSSEVLYSSADSLAIVPFRKRILTPVPECFAPLVCFVEEGHVLRFCKWHPVHSAGPHQAQSQTWNQWSVLAQLAHGGGCFKVGIVLFEIESGGVWNEMAVLIMIWEIAIYLWISGLTAKYSTCSLKPLNRKAIVVMHY</sequence>
<evidence type="ECO:0000256" key="1">
    <source>
        <dbReference type="ARBA" id="ARBA00023015"/>
    </source>
</evidence>
<dbReference type="PANTHER" id="PTHR47840:SF1">
    <property type="entry name" value="ZN(II)2CYS6 TRANSCRIPTION FACTOR (EUROFUNG)"/>
    <property type="match status" value="1"/>
</dbReference>
<keyword evidence="1" id="KW-0805">Transcription regulation</keyword>
<name>A0A1L9RT20_ASPWE</name>
<keyword evidence="6" id="KW-1185">Reference proteome</keyword>
<gene>
    <name evidence="5" type="ORF">ASPWEDRAFT_473316</name>
</gene>
<dbReference type="InterPro" id="IPR007219">
    <property type="entry name" value="XnlR_reg_dom"/>
</dbReference>
<dbReference type="AlphaFoldDB" id="A0A1L9RT20"/>
<dbReference type="SMART" id="SM00906">
    <property type="entry name" value="Fungal_trans"/>
    <property type="match status" value="1"/>
</dbReference>
<accession>A0A1L9RT20</accession>
<dbReference type="EMBL" id="KV878211">
    <property type="protein sequence ID" value="OJJ37998.1"/>
    <property type="molecule type" value="Genomic_DNA"/>
</dbReference>
<dbReference type="OrthoDB" id="5392779at2759"/>
<dbReference type="GO" id="GO:0003677">
    <property type="term" value="F:DNA binding"/>
    <property type="evidence" value="ECO:0007669"/>
    <property type="project" value="InterPro"/>
</dbReference>
<evidence type="ECO:0000256" key="3">
    <source>
        <dbReference type="ARBA" id="ARBA00023242"/>
    </source>
</evidence>
<dbReference type="STRING" id="1073089.A0A1L9RT20"/>
<proteinExistence type="predicted"/>
<evidence type="ECO:0000256" key="2">
    <source>
        <dbReference type="ARBA" id="ARBA00023163"/>
    </source>
</evidence>
<reference evidence="6" key="1">
    <citation type="journal article" date="2017" name="Genome Biol.">
        <title>Comparative genomics reveals high biological diversity and specific adaptations in the industrially and medically important fungal genus Aspergillus.</title>
        <authorList>
            <person name="de Vries R.P."/>
            <person name="Riley R."/>
            <person name="Wiebenga A."/>
            <person name="Aguilar-Osorio G."/>
            <person name="Amillis S."/>
            <person name="Uchima C.A."/>
            <person name="Anderluh G."/>
            <person name="Asadollahi M."/>
            <person name="Askin M."/>
            <person name="Barry K."/>
            <person name="Battaglia E."/>
            <person name="Bayram O."/>
            <person name="Benocci T."/>
            <person name="Braus-Stromeyer S.A."/>
            <person name="Caldana C."/>
            <person name="Canovas D."/>
            <person name="Cerqueira G.C."/>
            <person name="Chen F."/>
            <person name="Chen W."/>
            <person name="Choi C."/>
            <person name="Clum A."/>
            <person name="Dos Santos R.A."/>
            <person name="Damasio A.R."/>
            <person name="Diallinas G."/>
            <person name="Emri T."/>
            <person name="Fekete E."/>
            <person name="Flipphi M."/>
            <person name="Freyberg S."/>
            <person name="Gallo A."/>
            <person name="Gournas C."/>
            <person name="Habgood R."/>
            <person name="Hainaut M."/>
            <person name="Harispe M.L."/>
            <person name="Henrissat B."/>
            <person name="Hilden K.S."/>
            <person name="Hope R."/>
            <person name="Hossain A."/>
            <person name="Karabika E."/>
            <person name="Karaffa L."/>
            <person name="Karanyi Z."/>
            <person name="Krasevec N."/>
            <person name="Kuo A."/>
            <person name="Kusch H."/>
            <person name="LaButti K."/>
            <person name="Lagendijk E.L."/>
            <person name="Lapidus A."/>
            <person name="Levasseur A."/>
            <person name="Lindquist E."/>
            <person name="Lipzen A."/>
            <person name="Logrieco A.F."/>
            <person name="MacCabe A."/>
            <person name="Maekelae M.R."/>
            <person name="Malavazi I."/>
            <person name="Melin P."/>
            <person name="Meyer V."/>
            <person name="Mielnichuk N."/>
            <person name="Miskei M."/>
            <person name="Molnar A.P."/>
            <person name="Mule G."/>
            <person name="Ngan C.Y."/>
            <person name="Orejas M."/>
            <person name="Orosz E."/>
            <person name="Ouedraogo J.P."/>
            <person name="Overkamp K.M."/>
            <person name="Park H.-S."/>
            <person name="Perrone G."/>
            <person name="Piumi F."/>
            <person name="Punt P.J."/>
            <person name="Ram A.F."/>
            <person name="Ramon A."/>
            <person name="Rauscher S."/>
            <person name="Record E."/>
            <person name="Riano-Pachon D.M."/>
            <person name="Robert V."/>
            <person name="Roehrig J."/>
            <person name="Ruller R."/>
            <person name="Salamov A."/>
            <person name="Salih N.S."/>
            <person name="Samson R.A."/>
            <person name="Sandor E."/>
            <person name="Sanguinetti M."/>
            <person name="Schuetze T."/>
            <person name="Sepcic K."/>
            <person name="Shelest E."/>
            <person name="Sherlock G."/>
            <person name="Sophianopoulou V."/>
            <person name="Squina F.M."/>
            <person name="Sun H."/>
            <person name="Susca A."/>
            <person name="Todd R.B."/>
            <person name="Tsang A."/>
            <person name="Unkles S.E."/>
            <person name="van de Wiele N."/>
            <person name="van Rossen-Uffink D."/>
            <person name="Oliveira J.V."/>
            <person name="Vesth T.C."/>
            <person name="Visser J."/>
            <person name="Yu J.-H."/>
            <person name="Zhou M."/>
            <person name="Andersen M.R."/>
            <person name="Archer D.B."/>
            <person name="Baker S.E."/>
            <person name="Benoit I."/>
            <person name="Brakhage A.A."/>
            <person name="Braus G.H."/>
            <person name="Fischer R."/>
            <person name="Frisvad J.C."/>
            <person name="Goldman G.H."/>
            <person name="Houbraken J."/>
            <person name="Oakley B."/>
            <person name="Pocsi I."/>
            <person name="Scazzocchio C."/>
            <person name="Seiboth B."/>
            <person name="vanKuyk P.A."/>
            <person name="Wortman J."/>
            <person name="Dyer P.S."/>
            <person name="Grigoriev I.V."/>
        </authorList>
    </citation>
    <scope>NUCLEOTIDE SEQUENCE [LARGE SCALE GENOMIC DNA]</scope>
    <source>
        <strain evidence="6">DTO 134E9</strain>
    </source>
</reference>
<feature type="domain" description="Xylanolytic transcriptional activator regulatory" evidence="4">
    <location>
        <begin position="27"/>
        <end position="94"/>
    </location>
</feature>
<evidence type="ECO:0000259" key="4">
    <source>
        <dbReference type="SMART" id="SM00906"/>
    </source>
</evidence>
<organism evidence="5 6">
    <name type="scientific">Aspergillus wentii DTO 134E9</name>
    <dbReference type="NCBI Taxonomy" id="1073089"/>
    <lineage>
        <taxon>Eukaryota</taxon>
        <taxon>Fungi</taxon>
        <taxon>Dikarya</taxon>
        <taxon>Ascomycota</taxon>
        <taxon>Pezizomycotina</taxon>
        <taxon>Eurotiomycetes</taxon>
        <taxon>Eurotiomycetidae</taxon>
        <taxon>Eurotiales</taxon>
        <taxon>Aspergillaceae</taxon>
        <taxon>Aspergillus</taxon>
        <taxon>Aspergillus subgen. Cremei</taxon>
    </lineage>
</organism>
<dbReference type="GO" id="GO:0008270">
    <property type="term" value="F:zinc ion binding"/>
    <property type="evidence" value="ECO:0007669"/>
    <property type="project" value="InterPro"/>
</dbReference>